<keyword evidence="3" id="KW-0902">Two-component regulatory system</keyword>
<dbReference type="RefSeq" id="WP_158032513.1">
    <property type="nucleotide sequence ID" value="NZ_ML708610.1"/>
</dbReference>
<proteinExistence type="predicted"/>
<dbReference type="InterPro" id="IPR005467">
    <property type="entry name" value="His_kinase_dom"/>
</dbReference>
<evidence type="ECO:0000256" key="3">
    <source>
        <dbReference type="ARBA" id="ARBA00023012"/>
    </source>
</evidence>
<feature type="transmembrane region" description="Helical" evidence="5">
    <location>
        <begin position="144"/>
        <end position="164"/>
    </location>
</feature>
<dbReference type="PROSITE" id="PS50109">
    <property type="entry name" value="HIS_KIN"/>
    <property type="match status" value="1"/>
</dbReference>
<organism evidence="7 8">
    <name type="scientific">Kocuria coralli</name>
    <dbReference type="NCBI Taxonomy" id="1461025"/>
    <lineage>
        <taxon>Bacteria</taxon>
        <taxon>Bacillati</taxon>
        <taxon>Actinomycetota</taxon>
        <taxon>Actinomycetes</taxon>
        <taxon>Micrococcales</taxon>
        <taxon>Micrococcaceae</taxon>
        <taxon>Kocuria</taxon>
    </lineage>
</organism>
<comment type="caution">
    <text evidence="7">The sequence shown here is derived from an EMBL/GenBank/DDBJ whole genome shotgun (WGS) entry which is preliminary data.</text>
</comment>
<dbReference type="Proteomes" id="UP000325957">
    <property type="component" value="Unassembled WGS sequence"/>
</dbReference>
<dbReference type="InterPro" id="IPR050482">
    <property type="entry name" value="Sensor_HK_TwoCompSys"/>
</dbReference>
<accession>A0A5J5L2D1</accession>
<dbReference type="InterPro" id="IPR003594">
    <property type="entry name" value="HATPase_dom"/>
</dbReference>
<evidence type="ECO:0000256" key="2">
    <source>
        <dbReference type="ARBA" id="ARBA00022777"/>
    </source>
</evidence>
<feature type="transmembrane region" description="Helical" evidence="5">
    <location>
        <begin position="51"/>
        <end position="75"/>
    </location>
</feature>
<dbReference type="GO" id="GO:0046983">
    <property type="term" value="F:protein dimerization activity"/>
    <property type="evidence" value="ECO:0007669"/>
    <property type="project" value="InterPro"/>
</dbReference>
<dbReference type="InterPro" id="IPR011712">
    <property type="entry name" value="Sig_transdc_His_kin_sub3_dim/P"/>
</dbReference>
<dbReference type="OrthoDB" id="144293at2"/>
<dbReference type="CDD" id="cd16917">
    <property type="entry name" value="HATPase_UhpB-NarQ-NarX-like"/>
    <property type="match status" value="1"/>
</dbReference>
<dbReference type="PANTHER" id="PTHR24421">
    <property type="entry name" value="NITRATE/NITRITE SENSOR PROTEIN NARX-RELATED"/>
    <property type="match status" value="1"/>
</dbReference>
<dbReference type="EMBL" id="SZWF01000001">
    <property type="protein sequence ID" value="KAA9395708.1"/>
    <property type="molecule type" value="Genomic_DNA"/>
</dbReference>
<dbReference type="Pfam" id="PF07730">
    <property type="entry name" value="HisKA_3"/>
    <property type="match status" value="1"/>
</dbReference>
<dbReference type="GO" id="GO:0000155">
    <property type="term" value="F:phosphorelay sensor kinase activity"/>
    <property type="evidence" value="ECO:0007669"/>
    <property type="project" value="InterPro"/>
</dbReference>
<keyword evidence="4" id="KW-0175">Coiled coil</keyword>
<evidence type="ECO:0000256" key="4">
    <source>
        <dbReference type="SAM" id="Coils"/>
    </source>
</evidence>
<feature type="transmembrane region" description="Helical" evidence="5">
    <location>
        <begin position="81"/>
        <end position="107"/>
    </location>
</feature>
<dbReference type="GO" id="GO:0016020">
    <property type="term" value="C:membrane"/>
    <property type="evidence" value="ECO:0007669"/>
    <property type="project" value="InterPro"/>
</dbReference>
<gene>
    <name evidence="7" type="ORF">FCK90_01520</name>
</gene>
<keyword evidence="5" id="KW-1133">Transmembrane helix</keyword>
<feature type="coiled-coil region" evidence="4">
    <location>
        <begin position="164"/>
        <end position="198"/>
    </location>
</feature>
<keyword evidence="5" id="KW-0472">Membrane</keyword>
<evidence type="ECO:0000313" key="7">
    <source>
        <dbReference type="EMBL" id="KAA9395708.1"/>
    </source>
</evidence>
<protein>
    <submittedName>
        <fullName evidence="7">Sensor histidine kinase</fullName>
    </submittedName>
</protein>
<name>A0A5J5L2D1_9MICC</name>
<feature type="domain" description="Histidine kinase" evidence="6">
    <location>
        <begin position="296"/>
        <end position="386"/>
    </location>
</feature>
<dbReference type="Gene3D" id="3.30.565.10">
    <property type="entry name" value="Histidine kinase-like ATPase, C-terminal domain"/>
    <property type="match status" value="1"/>
</dbReference>
<sequence>MTDLRSRPRTAASATPDRPLIAMHLSVDIGFAVLLVVCALRYFAYHPFNGVGVAVLALASGSGACYALAVISRFVLRRQQLGIILAAVLWLPLAVLAPSFAWCAFPLFFALRRVLRRRAALIGSAMVVLAVSVGLFLMSNGEDLGLVLGPFFGGLTLSFAVDALEQALENRGRLNAELLRTQEQLARSEREAGALAERNRFASELHDTVVQRTASALILLQSEDERETGTPETVAEAREVLRESLIETRQLVHGLTRPQGSSSLTSDIAALARDHEAKQTTVGTEVAVDAEVAHALLRVVQEALINAGKHARASSIRVTVTFFGRSVGVDIADDGIGFEPDAVQEDTGGYGLRAMAWRMESLGGTFTVESTPGRGTVVAGIVPIPFKDGEDR</sequence>
<feature type="transmembrane region" description="Helical" evidence="5">
    <location>
        <begin position="119"/>
        <end position="138"/>
    </location>
</feature>
<dbReference type="PANTHER" id="PTHR24421:SF62">
    <property type="entry name" value="SENSORY TRANSDUCTION HISTIDINE KINASE"/>
    <property type="match status" value="1"/>
</dbReference>
<keyword evidence="2 7" id="KW-0418">Kinase</keyword>
<dbReference type="SUPFAM" id="SSF55874">
    <property type="entry name" value="ATPase domain of HSP90 chaperone/DNA topoisomerase II/histidine kinase"/>
    <property type="match status" value="1"/>
</dbReference>
<dbReference type="InterPro" id="IPR036890">
    <property type="entry name" value="HATPase_C_sf"/>
</dbReference>
<evidence type="ECO:0000256" key="1">
    <source>
        <dbReference type="ARBA" id="ARBA00022679"/>
    </source>
</evidence>
<keyword evidence="1" id="KW-0808">Transferase</keyword>
<dbReference type="InterPro" id="IPR017205">
    <property type="entry name" value="Sig_transdc_His_kinase_ChrS"/>
</dbReference>
<evidence type="ECO:0000256" key="5">
    <source>
        <dbReference type="SAM" id="Phobius"/>
    </source>
</evidence>
<evidence type="ECO:0000313" key="8">
    <source>
        <dbReference type="Proteomes" id="UP000325957"/>
    </source>
</evidence>
<keyword evidence="8" id="KW-1185">Reference proteome</keyword>
<reference evidence="7 8" key="1">
    <citation type="submission" date="2019-05" db="EMBL/GenBank/DDBJ databases">
        <title>Kocuria coralli sp. nov., a novel actinobacterium isolated from coral reef seawater.</title>
        <authorList>
            <person name="Li J."/>
        </authorList>
    </citation>
    <scope>NUCLEOTIDE SEQUENCE [LARGE SCALE GENOMIC DNA]</scope>
    <source>
        <strain evidence="7 8">SCSIO 13007</strain>
    </source>
</reference>
<keyword evidence="5" id="KW-0812">Transmembrane</keyword>
<dbReference type="Gene3D" id="1.20.5.1930">
    <property type="match status" value="1"/>
</dbReference>
<dbReference type="AlphaFoldDB" id="A0A5J5L2D1"/>
<dbReference type="SMART" id="SM00387">
    <property type="entry name" value="HATPase_c"/>
    <property type="match status" value="1"/>
</dbReference>
<feature type="transmembrane region" description="Helical" evidence="5">
    <location>
        <begin position="20"/>
        <end position="44"/>
    </location>
</feature>
<evidence type="ECO:0000259" key="6">
    <source>
        <dbReference type="PROSITE" id="PS50109"/>
    </source>
</evidence>
<dbReference type="PIRSF" id="PIRSF037434">
    <property type="entry name" value="STHK_ChrS"/>
    <property type="match status" value="1"/>
</dbReference>
<dbReference type="Pfam" id="PF02518">
    <property type="entry name" value="HATPase_c"/>
    <property type="match status" value="1"/>
</dbReference>